<evidence type="ECO:0000256" key="3">
    <source>
        <dbReference type="ARBA" id="ARBA00022670"/>
    </source>
</evidence>
<dbReference type="InterPro" id="IPR022099">
    <property type="entry name" value="DUF3638"/>
</dbReference>
<dbReference type="AlphaFoldDB" id="A0AAV9G3E5"/>
<evidence type="ECO:0000259" key="8">
    <source>
        <dbReference type="Pfam" id="PF12340"/>
    </source>
</evidence>
<sequence length="710" mass="80167">PSDLPGPLVYGRTHWLNLSTGDVHITKQVEPHAWVMKSPQVWTLSMDQRRCQRQRPDEVLEMALDPHCRLSREVSETLQGITPPREVLITQRTDHRNFEVAIESLGLMFLVNSSKLLYSPQLRLEVDPDQDAGTRYGLEQKLVCRGAENPSLRTVLVPLGGTITTTKKSCHVSIRIGASNRYGKFSINDTLGRIDCAAEPQLLYTKALLHAYTSFLLPDPLTGRTGAEESLHWLQSGACSPWTVLGGEVGFLSHITKLTPVREYYPQGRRVMGVTKWNDSVTTHNQHPLYHQAVKSIVRTSQGLEAFTPLRPDKTYNVEEVLVQTDKKLTLRAWERRQLYERPTADHHPTMDSRTPDAVYKSRDRPLSSDSRYMDDVLKLMEPFVMSAPRGSADELEDYLAAKQRRKVRDKRDAFERKSRADCRRLAEFLLAQWPCLEPSAEGFPDVDVQVHVGPAIDAALPEWSRRFRNHEFHRHVQAVQRILDEHRSEGKRTIAANATPTHRQNSFLCARKLDTSQTNVTRPFEELRASLEAPTAAMSRSQIRWLQRGSLWPAITTVTLLEHLGSNCNTPPSFLPRMREGLVALTKLQRDMRLNECYLAGDVTRFQDEEANSGHSNWDPARNPDWLLLELESNVLIRPDQVDVARATISPPSDANSVLQTNMGQGKTSCIMPMAAASLADGKNLVRVIVPKALLLQTAHLLQSRLGGC</sequence>
<reference evidence="9" key="1">
    <citation type="journal article" date="2023" name="Mol. Phylogenet. Evol.">
        <title>Genome-scale phylogeny and comparative genomics of the fungal order Sordariales.</title>
        <authorList>
            <person name="Hensen N."/>
            <person name="Bonometti L."/>
            <person name="Westerberg I."/>
            <person name="Brannstrom I.O."/>
            <person name="Guillou S."/>
            <person name="Cros-Aarteil S."/>
            <person name="Calhoun S."/>
            <person name="Haridas S."/>
            <person name="Kuo A."/>
            <person name="Mondo S."/>
            <person name="Pangilinan J."/>
            <person name="Riley R."/>
            <person name="LaButti K."/>
            <person name="Andreopoulos B."/>
            <person name="Lipzen A."/>
            <person name="Chen C."/>
            <person name="Yan M."/>
            <person name="Daum C."/>
            <person name="Ng V."/>
            <person name="Clum A."/>
            <person name="Steindorff A."/>
            <person name="Ohm R.A."/>
            <person name="Martin F."/>
            <person name="Silar P."/>
            <person name="Natvig D.O."/>
            <person name="Lalanne C."/>
            <person name="Gautier V."/>
            <person name="Ament-Velasquez S.L."/>
            <person name="Kruys A."/>
            <person name="Hutchinson M.I."/>
            <person name="Powell A.J."/>
            <person name="Barry K."/>
            <person name="Miller A.N."/>
            <person name="Grigoriev I.V."/>
            <person name="Debuchy R."/>
            <person name="Gladieux P."/>
            <person name="Hiltunen Thoren M."/>
            <person name="Johannesson H."/>
        </authorList>
    </citation>
    <scope>NUCLEOTIDE SEQUENCE</scope>
    <source>
        <strain evidence="9">PSN243</strain>
    </source>
</reference>
<name>A0AAV9G3E5_9PEZI</name>
<dbReference type="GO" id="GO:0006508">
    <property type="term" value="P:proteolysis"/>
    <property type="evidence" value="ECO:0007669"/>
    <property type="project" value="UniProtKB-KW"/>
</dbReference>
<keyword evidence="4" id="KW-0833">Ubl conjugation pathway</keyword>
<dbReference type="GO" id="GO:0004843">
    <property type="term" value="F:cysteine-type deubiquitinase activity"/>
    <property type="evidence" value="ECO:0007669"/>
    <property type="project" value="UniProtKB-EC"/>
</dbReference>
<evidence type="ECO:0000313" key="9">
    <source>
        <dbReference type="EMBL" id="KAK4442765.1"/>
    </source>
</evidence>
<evidence type="ECO:0000256" key="1">
    <source>
        <dbReference type="ARBA" id="ARBA00000707"/>
    </source>
</evidence>
<feature type="non-terminal residue" evidence="9">
    <location>
        <position position="1"/>
    </location>
</feature>
<evidence type="ECO:0000256" key="4">
    <source>
        <dbReference type="ARBA" id="ARBA00022786"/>
    </source>
</evidence>
<comment type="catalytic activity">
    <reaction evidence="1">
        <text>Thiol-dependent hydrolysis of ester, thioester, amide, peptide and isopeptide bonds formed by the C-terminal Gly of ubiquitin (a 76-residue protein attached to proteins as an intracellular targeting signal).</text>
        <dbReference type="EC" id="3.4.19.12"/>
    </reaction>
</comment>
<feature type="region of interest" description="Disordered" evidence="7">
    <location>
        <begin position="342"/>
        <end position="367"/>
    </location>
</feature>
<keyword evidence="5" id="KW-0378">Hydrolase</keyword>
<dbReference type="PANTHER" id="PTHR13367">
    <property type="entry name" value="UBIQUITIN THIOESTERASE"/>
    <property type="match status" value="1"/>
</dbReference>
<accession>A0AAV9G3E5</accession>
<dbReference type="Proteomes" id="UP001321760">
    <property type="component" value="Unassembled WGS sequence"/>
</dbReference>
<comment type="caution">
    <text evidence="9">The sequence shown here is derived from an EMBL/GenBank/DDBJ whole genome shotgun (WGS) entry which is preliminary data.</text>
</comment>
<keyword evidence="3" id="KW-0645">Protease</keyword>
<protein>
    <recommendedName>
        <fullName evidence="2">ubiquitinyl hydrolase 1</fullName>
        <ecNumber evidence="2">3.4.19.12</ecNumber>
    </recommendedName>
</protein>
<dbReference type="PANTHER" id="PTHR13367:SF32">
    <property type="entry name" value="DUF6606 DOMAIN-CONTAINING PROTEIN"/>
    <property type="match status" value="1"/>
</dbReference>
<dbReference type="EC" id="3.4.19.12" evidence="2"/>
<evidence type="ECO:0000256" key="2">
    <source>
        <dbReference type="ARBA" id="ARBA00012759"/>
    </source>
</evidence>
<dbReference type="Pfam" id="PF12340">
    <property type="entry name" value="DUF3638"/>
    <property type="match status" value="1"/>
</dbReference>
<evidence type="ECO:0000256" key="5">
    <source>
        <dbReference type="ARBA" id="ARBA00022801"/>
    </source>
</evidence>
<proteinExistence type="predicted"/>
<dbReference type="EMBL" id="MU866007">
    <property type="protein sequence ID" value="KAK4442765.1"/>
    <property type="molecule type" value="Genomic_DNA"/>
</dbReference>
<reference evidence="9" key="2">
    <citation type="submission" date="2023-05" db="EMBL/GenBank/DDBJ databases">
        <authorList>
            <consortium name="Lawrence Berkeley National Laboratory"/>
            <person name="Steindorff A."/>
            <person name="Hensen N."/>
            <person name="Bonometti L."/>
            <person name="Westerberg I."/>
            <person name="Brannstrom I.O."/>
            <person name="Guillou S."/>
            <person name="Cros-Aarteil S."/>
            <person name="Calhoun S."/>
            <person name="Haridas S."/>
            <person name="Kuo A."/>
            <person name="Mondo S."/>
            <person name="Pangilinan J."/>
            <person name="Riley R."/>
            <person name="Labutti K."/>
            <person name="Andreopoulos B."/>
            <person name="Lipzen A."/>
            <person name="Chen C."/>
            <person name="Yanf M."/>
            <person name="Daum C."/>
            <person name="Ng V."/>
            <person name="Clum A."/>
            <person name="Ohm R."/>
            <person name="Martin F."/>
            <person name="Silar P."/>
            <person name="Natvig D."/>
            <person name="Lalanne C."/>
            <person name="Gautier V."/>
            <person name="Ament-Velasquez S.L."/>
            <person name="Kruys A."/>
            <person name="Hutchinson M.I."/>
            <person name="Powell A.J."/>
            <person name="Barry K."/>
            <person name="Miller A.N."/>
            <person name="Grigoriev I.V."/>
            <person name="Debuchy R."/>
            <person name="Gladieux P."/>
            <person name="Thoren M.H."/>
            <person name="Johannesson H."/>
        </authorList>
    </citation>
    <scope>NUCLEOTIDE SEQUENCE</scope>
    <source>
        <strain evidence="9">PSN243</strain>
    </source>
</reference>
<evidence type="ECO:0000256" key="7">
    <source>
        <dbReference type="SAM" id="MobiDB-lite"/>
    </source>
</evidence>
<feature type="domain" description="DUF3638" evidence="8">
    <location>
        <begin position="616"/>
        <end position="709"/>
    </location>
</feature>
<keyword evidence="6" id="KW-0788">Thiol protease</keyword>
<dbReference type="InterPro" id="IPR051346">
    <property type="entry name" value="OTU_Deubiquitinase"/>
</dbReference>
<evidence type="ECO:0000256" key="6">
    <source>
        <dbReference type="ARBA" id="ARBA00022807"/>
    </source>
</evidence>
<keyword evidence="10" id="KW-1185">Reference proteome</keyword>
<gene>
    <name evidence="9" type="ORF">QBC34DRAFT_479587</name>
</gene>
<evidence type="ECO:0000313" key="10">
    <source>
        <dbReference type="Proteomes" id="UP001321760"/>
    </source>
</evidence>
<organism evidence="9 10">
    <name type="scientific">Podospora aff. communis PSN243</name>
    <dbReference type="NCBI Taxonomy" id="3040156"/>
    <lineage>
        <taxon>Eukaryota</taxon>
        <taxon>Fungi</taxon>
        <taxon>Dikarya</taxon>
        <taxon>Ascomycota</taxon>
        <taxon>Pezizomycotina</taxon>
        <taxon>Sordariomycetes</taxon>
        <taxon>Sordariomycetidae</taxon>
        <taxon>Sordariales</taxon>
        <taxon>Podosporaceae</taxon>
        <taxon>Podospora</taxon>
    </lineage>
</organism>